<accession>A0A8S5PXS8</accession>
<proteinExistence type="predicted"/>
<name>A0A8S5PXS8_9CAUD</name>
<reference evidence="1" key="1">
    <citation type="journal article" date="2021" name="Proc. Natl. Acad. Sci. U.S.A.">
        <title>A Catalog of Tens of Thousands of Viruses from Human Metagenomes Reveals Hidden Associations with Chronic Diseases.</title>
        <authorList>
            <person name="Tisza M.J."/>
            <person name="Buck C.B."/>
        </authorList>
    </citation>
    <scope>NUCLEOTIDE SEQUENCE</scope>
    <source>
        <strain evidence="1">CtXwe21</strain>
    </source>
</reference>
<dbReference type="EMBL" id="BK015537">
    <property type="protein sequence ID" value="DAE11831.1"/>
    <property type="molecule type" value="Genomic_DNA"/>
</dbReference>
<organism evidence="1">
    <name type="scientific">Myoviridae sp. ctXwe21</name>
    <dbReference type="NCBI Taxonomy" id="2825123"/>
    <lineage>
        <taxon>Viruses</taxon>
        <taxon>Duplodnaviria</taxon>
        <taxon>Heunggongvirae</taxon>
        <taxon>Uroviricota</taxon>
        <taxon>Caudoviricetes</taxon>
    </lineage>
</organism>
<protein>
    <submittedName>
        <fullName evidence="1">Uncharacterized protein</fullName>
    </submittedName>
</protein>
<evidence type="ECO:0000313" key="1">
    <source>
        <dbReference type="EMBL" id="DAE11831.1"/>
    </source>
</evidence>
<sequence>MVVKYHYKLAQNGENKKFLDEVTTPISLQK</sequence>